<dbReference type="GO" id="GO:0005634">
    <property type="term" value="C:nucleus"/>
    <property type="evidence" value="ECO:0007669"/>
    <property type="project" value="TreeGrafter"/>
</dbReference>
<evidence type="ECO:0000259" key="5">
    <source>
        <dbReference type="PROSITE" id="PS50865"/>
    </source>
</evidence>
<evidence type="ECO:0000256" key="3">
    <source>
        <dbReference type="ARBA" id="ARBA00022833"/>
    </source>
</evidence>
<dbReference type="PANTHER" id="PTHR10237">
    <property type="entry name" value="DEFORMED EPIDERMAL AUTOREGULATORY FACTOR 1 HOMOLOG SUPPRESSIN"/>
    <property type="match status" value="1"/>
</dbReference>
<dbReference type="Pfam" id="PF14441">
    <property type="entry name" value="OTT_1508_deam"/>
    <property type="match status" value="1"/>
</dbReference>
<dbReference type="Pfam" id="PF01753">
    <property type="entry name" value="zf-MYND"/>
    <property type="match status" value="1"/>
</dbReference>
<dbReference type="InterPro" id="IPR024119">
    <property type="entry name" value="TF_DEAF-1"/>
</dbReference>
<dbReference type="PROSITE" id="PS50865">
    <property type="entry name" value="ZF_MYND_2"/>
    <property type="match status" value="1"/>
</dbReference>
<dbReference type="PROSITE" id="PS01360">
    <property type="entry name" value="ZF_MYND_1"/>
    <property type="match status" value="1"/>
</dbReference>
<dbReference type="EMBL" id="JAVHJO010000009">
    <property type="protein sequence ID" value="KAK6537605.1"/>
    <property type="molecule type" value="Genomic_DNA"/>
</dbReference>
<keyword evidence="3" id="KW-0862">Zinc</keyword>
<dbReference type="PANTHER" id="PTHR10237:SF14">
    <property type="entry name" value="MYND-TYPE DOMAIN-CONTAINING PROTEIN"/>
    <property type="match status" value="1"/>
</dbReference>
<evidence type="ECO:0000256" key="4">
    <source>
        <dbReference type="PROSITE-ProRule" id="PRU00134"/>
    </source>
</evidence>
<dbReference type="AlphaFoldDB" id="A0AAV9X680"/>
<protein>
    <recommendedName>
        <fullName evidence="5">MYND-type domain-containing protein</fullName>
    </recommendedName>
</protein>
<gene>
    <name evidence="6" type="ORF">TWF694_011785</name>
</gene>
<evidence type="ECO:0000313" key="6">
    <source>
        <dbReference type="EMBL" id="KAK6537605.1"/>
    </source>
</evidence>
<dbReference type="InterPro" id="IPR027796">
    <property type="entry name" value="OTT_1508_deam-like"/>
</dbReference>
<feature type="domain" description="MYND-type" evidence="5">
    <location>
        <begin position="491"/>
        <end position="527"/>
    </location>
</feature>
<dbReference type="Gene3D" id="6.10.140.2220">
    <property type="match status" value="1"/>
</dbReference>
<evidence type="ECO:0000256" key="2">
    <source>
        <dbReference type="ARBA" id="ARBA00022771"/>
    </source>
</evidence>
<evidence type="ECO:0000313" key="7">
    <source>
        <dbReference type="Proteomes" id="UP001365542"/>
    </source>
</evidence>
<dbReference type="GO" id="GO:0000981">
    <property type="term" value="F:DNA-binding transcription factor activity, RNA polymerase II-specific"/>
    <property type="evidence" value="ECO:0007669"/>
    <property type="project" value="TreeGrafter"/>
</dbReference>
<organism evidence="6 7">
    <name type="scientific">Orbilia ellipsospora</name>
    <dbReference type="NCBI Taxonomy" id="2528407"/>
    <lineage>
        <taxon>Eukaryota</taxon>
        <taxon>Fungi</taxon>
        <taxon>Dikarya</taxon>
        <taxon>Ascomycota</taxon>
        <taxon>Pezizomycotina</taxon>
        <taxon>Orbiliomycetes</taxon>
        <taxon>Orbiliales</taxon>
        <taxon>Orbiliaceae</taxon>
        <taxon>Orbilia</taxon>
    </lineage>
</organism>
<dbReference type="GO" id="GO:0008270">
    <property type="term" value="F:zinc ion binding"/>
    <property type="evidence" value="ECO:0007669"/>
    <property type="project" value="UniProtKB-KW"/>
</dbReference>
<keyword evidence="2 4" id="KW-0863">Zinc-finger</keyword>
<dbReference type="Proteomes" id="UP001365542">
    <property type="component" value="Unassembled WGS sequence"/>
</dbReference>
<keyword evidence="7" id="KW-1185">Reference proteome</keyword>
<proteinExistence type="predicted"/>
<name>A0AAV9X680_9PEZI</name>
<keyword evidence="1" id="KW-0479">Metal-binding</keyword>
<comment type="caution">
    <text evidence="6">The sequence shown here is derived from an EMBL/GenBank/DDBJ whole genome shotgun (WGS) entry which is preliminary data.</text>
</comment>
<dbReference type="SUPFAM" id="SSF144232">
    <property type="entry name" value="HIT/MYND zinc finger-like"/>
    <property type="match status" value="1"/>
</dbReference>
<dbReference type="InterPro" id="IPR002893">
    <property type="entry name" value="Znf_MYND"/>
</dbReference>
<evidence type="ECO:0000256" key="1">
    <source>
        <dbReference type="ARBA" id="ARBA00022723"/>
    </source>
</evidence>
<sequence>MEDKNALSLEEQRARVLWAAHILSYLSPNSSHTDVLDATKVQEQQEEDDVEISDDGTDIATILQESEESAIPSKKFLDCVAQLFSPNKGAKYVTATSLREHSDSSEIVVDIARNDGFGGVGFSQEEQDYCNQLKDYLARCTSTALEHQNEFEYRSVQYSSRRVNHSIKMLRSTLETALERLDRQKKSLFDTLLLLNFLVDMTENIDTKRIPLLSTRALQCSASIELATQLDSVFGGSIRTKIVNQLRLIARPILNCRILHQLASRYPQFRKVQFFAVTSPPRIGIDEVYCIDICEAWSVLRKGAISEAEEAKLLGLGKQRDFKIACLSTYELHAEIALYMRYEKEPELSPTLRYFGCSKKACLLCDSFLRSLPSPISTRGGHGICYATWGVPTSGSTQTKLSLNSLENNLVQRIRRILDTPKARKDLLKGRVPQSTIISDFETLAIQGTTTREEGVKALQEAENARRRQRQILEGAALSSSTPDFYPADSCVMCNKSPANICSRCRSSWYCSQDCQQSDWSSHKLLCRAFAEQRPRPSPRHKRGIFFSALNKKPEMIWLPCEPRIDEDDGISYEHLDTHPYLGTDNPWPGRQWIEWNPIRNRRLGAGMSHWAPRKEGFAILIKFRDAFSKDGSPLNQSILASVRAMGSPPHKWCGPLVAIRNNADETYADITLTDFRHIIDHFMSYNLKNTRDVPPNPLDHAVASIRGVKICCYGEQKLHGSEEYVSVEVPKSHLARVGVGVEMSPISNLLGLKLNLWKYDDLESWFDVPGWDENHGPDGNPNAAFMMIETDSKSEMWGWAGFYWDSGLGNVLVVREDGKDLDVEEVRMMSYFSRFVVSPMIEDAKLCGAEITEEEVKRYGFVKRTKEEVMGFITRENMIKEWGKKKNKRIV</sequence>
<reference evidence="6 7" key="1">
    <citation type="submission" date="2019-10" db="EMBL/GenBank/DDBJ databases">
        <authorList>
            <person name="Palmer J.M."/>
        </authorList>
    </citation>
    <scope>NUCLEOTIDE SEQUENCE [LARGE SCALE GENOMIC DNA]</scope>
    <source>
        <strain evidence="6 7">TWF694</strain>
    </source>
</reference>
<accession>A0AAV9X680</accession>